<name>A0AAX2H7F6_9PSED</name>
<dbReference type="Proteomes" id="UP000219564">
    <property type="component" value="Unassembled WGS sequence"/>
</dbReference>
<sequence>MVSMHMRNHQRLDTFQAKIDVLLLAMNAGIGSFFISLKNATVNQQTGISVHHQLVA</sequence>
<keyword evidence="1" id="KW-0812">Transmembrane</keyword>
<proteinExistence type="predicted"/>
<evidence type="ECO:0000313" key="2">
    <source>
        <dbReference type="EMBL" id="SOB52771.1"/>
    </source>
</evidence>
<evidence type="ECO:0000313" key="3">
    <source>
        <dbReference type="Proteomes" id="UP000219564"/>
    </source>
</evidence>
<keyword evidence="1" id="KW-0472">Membrane</keyword>
<accession>A0AAX2H7F6</accession>
<gene>
    <name evidence="2" type="ORF">PLUA15_240184</name>
</gene>
<reference evidence="2 3" key="1">
    <citation type="submission" date="2017-08" db="EMBL/GenBank/DDBJ databases">
        <authorList>
            <person name="Chaillou S."/>
        </authorList>
    </citation>
    <scope>NUCLEOTIDE SEQUENCE [LARGE SCALE GENOMIC DNA]</scope>
    <source>
        <strain evidence="2 3">MFPA15A1205</strain>
    </source>
</reference>
<dbReference type="EMBL" id="OBKZ01000017">
    <property type="protein sequence ID" value="SOB52771.1"/>
    <property type="molecule type" value="Genomic_DNA"/>
</dbReference>
<feature type="transmembrane region" description="Helical" evidence="1">
    <location>
        <begin position="21"/>
        <end position="37"/>
    </location>
</feature>
<evidence type="ECO:0000256" key="1">
    <source>
        <dbReference type="SAM" id="Phobius"/>
    </source>
</evidence>
<keyword evidence="1" id="KW-1133">Transmembrane helix</keyword>
<organism evidence="2 3">
    <name type="scientific">Pseudomonas lundensis</name>
    <dbReference type="NCBI Taxonomy" id="86185"/>
    <lineage>
        <taxon>Bacteria</taxon>
        <taxon>Pseudomonadati</taxon>
        <taxon>Pseudomonadota</taxon>
        <taxon>Gammaproteobacteria</taxon>
        <taxon>Pseudomonadales</taxon>
        <taxon>Pseudomonadaceae</taxon>
        <taxon>Pseudomonas</taxon>
    </lineage>
</organism>
<dbReference type="AlphaFoldDB" id="A0AAX2H7F6"/>
<comment type="caution">
    <text evidence="2">The sequence shown here is derived from an EMBL/GenBank/DDBJ whole genome shotgun (WGS) entry which is preliminary data.</text>
</comment>
<protein>
    <submittedName>
        <fullName evidence="2">Uncharacterized protein</fullName>
    </submittedName>
</protein>